<dbReference type="AlphaFoldDB" id="A0A412TSL2"/>
<organism evidence="3 4">
    <name type="scientific">Odoribacter splanchnicus</name>
    <dbReference type="NCBI Taxonomy" id="28118"/>
    <lineage>
        <taxon>Bacteria</taxon>
        <taxon>Pseudomonadati</taxon>
        <taxon>Bacteroidota</taxon>
        <taxon>Bacteroidia</taxon>
        <taxon>Bacteroidales</taxon>
        <taxon>Odoribacteraceae</taxon>
        <taxon>Odoribacter</taxon>
    </lineage>
</organism>
<protein>
    <recommendedName>
        <fullName evidence="5">Lipoprotein</fullName>
    </recommendedName>
</protein>
<keyword evidence="1" id="KW-0732">Signal</keyword>
<dbReference type="EMBL" id="JAQMRD010000018">
    <property type="protein sequence ID" value="MDB9224008.1"/>
    <property type="molecule type" value="Genomic_DNA"/>
</dbReference>
<dbReference type="Proteomes" id="UP000284243">
    <property type="component" value="Unassembled WGS sequence"/>
</dbReference>
<dbReference type="Proteomes" id="UP001212263">
    <property type="component" value="Unassembled WGS sequence"/>
</dbReference>
<feature type="chain" id="PRO_5019424781" description="Lipoprotein" evidence="1">
    <location>
        <begin position="23"/>
        <end position="93"/>
    </location>
</feature>
<comment type="caution">
    <text evidence="3">The sequence shown here is derived from an EMBL/GenBank/DDBJ whole genome shotgun (WGS) entry which is preliminary data.</text>
</comment>
<dbReference type="PROSITE" id="PS51257">
    <property type="entry name" value="PROKAR_LIPOPROTEIN"/>
    <property type="match status" value="1"/>
</dbReference>
<name>A0A412TSL2_9BACT</name>
<evidence type="ECO:0000313" key="2">
    <source>
        <dbReference type="EMBL" id="MDB9224008.1"/>
    </source>
</evidence>
<sequence length="93" mass="10773">MKRNYIYLACMTVCMFALFAISSCSNEMDMPSSKIEHLQKMKQLCAQYGWTQIEGVSQEEVDKFLLSEDYEKTKEFFEFVKTGGETINLTDLS</sequence>
<feature type="signal peptide" evidence="1">
    <location>
        <begin position="1"/>
        <end position="22"/>
    </location>
</feature>
<proteinExistence type="predicted"/>
<gene>
    <name evidence="3" type="ORF">DWW57_07900</name>
    <name evidence="2" type="ORF">PN645_13460</name>
</gene>
<accession>A0A412TSL2</accession>
<dbReference type="GeneID" id="61274719"/>
<evidence type="ECO:0000256" key="1">
    <source>
        <dbReference type="SAM" id="SignalP"/>
    </source>
</evidence>
<dbReference type="EMBL" id="QRYC01000008">
    <property type="protein sequence ID" value="RGU56783.1"/>
    <property type="molecule type" value="Genomic_DNA"/>
</dbReference>
<dbReference type="RefSeq" id="WP_022161457.1">
    <property type="nucleotide sequence ID" value="NZ_JADMUD010000023.1"/>
</dbReference>
<evidence type="ECO:0000313" key="3">
    <source>
        <dbReference type="EMBL" id="RGU56783.1"/>
    </source>
</evidence>
<reference evidence="2" key="2">
    <citation type="submission" date="2023-01" db="EMBL/GenBank/DDBJ databases">
        <title>Human gut microbiome strain richness.</title>
        <authorList>
            <person name="Chen-Liaw A."/>
        </authorList>
    </citation>
    <scope>NUCLEOTIDE SEQUENCE</scope>
    <source>
        <strain evidence="2">RTP21484st1_B7_RTP21484_190118</strain>
    </source>
</reference>
<evidence type="ECO:0000313" key="4">
    <source>
        <dbReference type="Proteomes" id="UP000284243"/>
    </source>
</evidence>
<reference evidence="3 4" key="1">
    <citation type="submission" date="2018-08" db="EMBL/GenBank/DDBJ databases">
        <title>A genome reference for cultivated species of the human gut microbiota.</title>
        <authorList>
            <person name="Zou Y."/>
            <person name="Xue W."/>
            <person name="Luo G."/>
        </authorList>
    </citation>
    <scope>NUCLEOTIDE SEQUENCE [LARGE SCALE GENOMIC DNA]</scope>
    <source>
        <strain evidence="3 4">AF16-14</strain>
    </source>
</reference>
<evidence type="ECO:0008006" key="5">
    <source>
        <dbReference type="Google" id="ProtNLM"/>
    </source>
</evidence>